<name>A0A2H3J4J3_WOLCO</name>
<accession>A0A2H3J4J3</accession>
<evidence type="ECO:0000313" key="2">
    <source>
        <dbReference type="EMBL" id="PCH36585.1"/>
    </source>
</evidence>
<dbReference type="STRING" id="742152.A0A2H3J4J3"/>
<proteinExistence type="inferred from homology"/>
<dbReference type="EMBL" id="KB467887">
    <property type="protein sequence ID" value="PCH36585.1"/>
    <property type="molecule type" value="Genomic_DNA"/>
</dbReference>
<evidence type="ECO:0008006" key="4">
    <source>
        <dbReference type="Google" id="ProtNLM"/>
    </source>
</evidence>
<dbReference type="PANTHER" id="PTHR34598:SF3">
    <property type="entry name" value="OXIDOREDUCTASE AN1597"/>
    <property type="match status" value="1"/>
</dbReference>
<reference evidence="2 3" key="1">
    <citation type="journal article" date="2012" name="Science">
        <title>The Paleozoic origin of enzymatic lignin decomposition reconstructed from 31 fungal genomes.</title>
        <authorList>
            <person name="Floudas D."/>
            <person name="Binder M."/>
            <person name="Riley R."/>
            <person name="Barry K."/>
            <person name="Blanchette R.A."/>
            <person name="Henrissat B."/>
            <person name="Martinez A.T."/>
            <person name="Otillar R."/>
            <person name="Spatafora J.W."/>
            <person name="Yadav J.S."/>
            <person name="Aerts A."/>
            <person name="Benoit I."/>
            <person name="Boyd A."/>
            <person name="Carlson A."/>
            <person name="Copeland A."/>
            <person name="Coutinho P.M."/>
            <person name="de Vries R.P."/>
            <person name="Ferreira P."/>
            <person name="Findley K."/>
            <person name="Foster B."/>
            <person name="Gaskell J."/>
            <person name="Glotzer D."/>
            <person name="Gorecki P."/>
            <person name="Heitman J."/>
            <person name="Hesse C."/>
            <person name="Hori C."/>
            <person name="Igarashi K."/>
            <person name="Jurgens J.A."/>
            <person name="Kallen N."/>
            <person name="Kersten P."/>
            <person name="Kohler A."/>
            <person name="Kuees U."/>
            <person name="Kumar T.K.A."/>
            <person name="Kuo A."/>
            <person name="LaButti K."/>
            <person name="Larrondo L.F."/>
            <person name="Lindquist E."/>
            <person name="Ling A."/>
            <person name="Lombard V."/>
            <person name="Lucas S."/>
            <person name="Lundell T."/>
            <person name="Martin R."/>
            <person name="McLaughlin D.J."/>
            <person name="Morgenstern I."/>
            <person name="Morin E."/>
            <person name="Murat C."/>
            <person name="Nagy L.G."/>
            <person name="Nolan M."/>
            <person name="Ohm R.A."/>
            <person name="Patyshakuliyeva A."/>
            <person name="Rokas A."/>
            <person name="Ruiz-Duenas F.J."/>
            <person name="Sabat G."/>
            <person name="Salamov A."/>
            <person name="Samejima M."/>
            <person name="Schmutz J."/>
            <person name="Slot J.C."/>
            <person name="St John F."/>
            <person name="Stenlid J."/>
            <person name="Sun H."/>
            <person name="Sun S."/>
            <person name="Syed K."/>
            <person name="Tsang A."/>
            <person name="Wiebenga A."/>
            <person name="Young D."/>
            <person name="Pisabarro A."/>
            <person name="Eastwood D.C."/>
            <person name="Martin F."/>
            <person name="Cullen D."/>
            <person name="Grigoriev I.V."/>
            <person name="Hibbett D.S."/>
        </authorList>
    </citation>
    <scope>NUCLEOTIDE SEQUENCE [LARGE SCALE GENOMIC DNA]</scope>
    <source>
        <strain evidence="2 3">MD-104</strain>
    </source>
</reference>
<dbReference type="AlphaFoldDB" id="A0A2H3J4J3"/>
<keyword evidence="3" id="KW-1185">Reference proteome</keyword>
<comment type="similarity">
    <text evidence="1">Belongs to the asaB hydroxylase/desaturase family.</text>
</comment>
<protein>
    <recommendedName>
        <fullName evidence="4">Methyltransferase</fullName>
    </recommendedName>
</protein>
<dbReference type="PANTHER" id="PTHR34598">
    <property type="entry name" value="BLL6449 PROTEIN"/>
    <property type="match status" value="1"/>
</dbReference>
<dbReference type="OMA" id="KNGFQIY"/>
<dbReference type="InterPro" id="IPR044053">
    <property type="entry name" value="AsaB-like"/>
</dbReference>
<organism evidence="2 3">
    <name type="scientific">Wolfiporia cocos (strain MD-104)</name>
    <name type="common">Brown rot fungus</name>
    <dbReference type="NCBI Taxonomy" id="742152"/>
    <lineage>
        <taxon>Eukaryota</taxon>
        <taxon>Fungi</taxon>
        <taxon>Dikarya</taxon>
        <taxon>Basidiomycota</taxon>
        <taxon>Agaricomycotina</taxon>
        <taxon>Agaricomycetes</taxon>
        <taxon>Polyporales</taxon>
        <taxon>Phaeolaceae</taxon>
        <taxon>Wolfiporia</taxon>
    </lineage>
</organism>
<evidence type="ECO:0000313" key="3">
    <source>
        <dbReference type="Proteomes" id="UP000218811"/>
    </source>
</evidence>
<dbReference type="Proteomes" id="UP000218811">
    <property type="component" value="Unassembled WGS sequence"/>
</dbReference>
<dbReference type="OrthoDB" id="412788at2759"/>
<sequence length="279" mass="32073">MATAAALNFHDVTTTMNYYAPIGNEAPYQYALEAPKGVLSANIGTDPRSIVVHDARGREEKFSLDRAGFQFVKHVSQEKGFDTEARIKTVYYEEVEELINNVTGAKRVYIFDHTIRRKVAGVEDRPGARGPVERVHIDQTFDASVKRVRHHFADDEANRLLSDRVRIINVWRPIHHPAAHKPLAVSDWRYLDVANDLVHVRLIYPERESSTFGVRYNPDHRWYYLSNQKPEEATLIKCYYSKEDRARLTPHSAFLDASAPPELPQRESIEVRCLVFDAE</sequence>
<evidence type="ECO:0000256" key="1">
    <source>
        <dbReference type="ARBA" id="ARBA00023604"/>
    </source>
</evidence>
<dbReference type="NCBIfam" id="NF041278">
    <property type="entry name" value="CmcJ_NvfI_EfuI"/>
    <property type="match status" value="1"/>
</dbReference>
<dbReference type="GO" id="GO:0016491">
    <property type="term" value="F:oxidoreductase activity"/>
    <property type="evidence" value="ECO:0007669"/>
    <property type="project" value="InterPro"/>
</dbReference>
<gene>
    <name evidence="2" type="ORF">WOLCODRAFT_157290</name>
</gene>